<dbReference type="AlphaFoldDB" id="A0A2K3MTA5"/>
<evidence type="ECO:0000256" key="1">
    <source>
        <dbReference type="SAM" id="MobiDB-lite"/>
    </source>
</evidence>
<name>A0A2K3MTA5_TRIPR</name>
<dbReference type="Proteomes" id="UP000236291">
    <property type="component" value="Unassembled WGS sequence"/>
</dbReference>
<dbReference type="EMBL" id="ASHM01012022">
    <property type="protein sequence ID" value="PNX93982.1"/>
    <property type="molecule type" value="Genomic_DNA"/>
</dbReference>
<proteinExistence type="predicted"/>
<evidence type="ECO:0000313" key="2">
    <source>
        <dbReference type="EMBL" id="PNX93982.1"/>
    </source>
</evidence>
<gene>
    <name evidence="2" type="ORF">L195_g017147</name>
</gene>
<comment type="caution">
    <text evidence="2">The sequence shown here is derived from an EMBL/GenBank/DDBJ whole genome shotgun (WGS) entry which is preliminary data.</text>
</comment>
<sequence length="40" mass="4413">RDEMEGTRNIIGGTTGQSITDRRVLTARELSERVAPSHDS</sequence>
<feature type="region of interest" description="Disordered" evidence="1">
    <location>
        <begin position="1"/>
        <end position="23"/>
    </location>
</feature>
<accession>A0A2K3MTA5</accession>
<feature type="non-terminal residue" evidence="2">
    <location>
        <position position="1"/>
    </location>
</feature>
<protein>
    <submittedName>
        <fullName evidence="2">Uncharacterized protein</fullName>
    </submittedName>
</protein>
<reference evidence="2 3" key="2">
    <citation type="journal article" date="2017" name="Front. Plant Sci.">
        <title>Gene Classification and Mining of Molecular Markers Useful in Red Clover (Trifolium pratense) Breeding.</title>
        <authorList>
            <person name="Istvanek J."/>
            <person name="Dluhosova J."/>
            <person name="Dluhos P."/>
            <person name="Patkova L."/>
            <person name="Nedelnik J."/>
            <person name="Repkova J."/>
        </authorList>
    </citation>
    <scope>NUCLEOTIDE SEQUENCE [LARGE SCALE GENOMIC DNA]</scope>
    <source>
        <strain evidence="3">cv. Tatra</strain>
        <tissue evidence="2">Young leaves</tissue>
    </source>
</reference>
<reference evidence="2 3" key="1">
    <citation type="journal article" date="2014" name="Am. J. Bot.">
        <title>Genome assembly and annotation for red clover (Trifolium pratense; Fabaceae).</title>
        <authorList>
            <person name="Istvanek J."/>
            <person name="Jaros M."/>
            <person name="Krenek A."/>
            <person name="Repkova J."/>
        </authorList>
    </citation>
    <scope>NUCLEOTIDE SEQUENCE [LARGE SCALE GENOMIC DNA]</scope>
    <source>
        <strain evidence="3">cv. Tatra</strain>
        <tissue evidence="2">Young leaves</tissue>
    </source>
</reference>
<organism evidence="2 3">
    <name type="scientific">Trifolium pratense</name>
    <name type="common">Red clover</name>
    <dbReference type="NCBI Taxonomy" id="57577"/>
    <lineage>
        <taxon>Eukaryota</taxon>
        <taxon>Viridiplantae</taxon>
        <taxon>Streptophyta</taxon>
        <taxon>Embryophyta</taxon>
        <taxon>Tracheophyta</taxon>
        <taxon>Spermatophyta</taxon>
        <taxon>Magnoliopsida</taxon>
        <taxon>eudicotyledons</taxon>
        <taxon>Gunneridae</taxon>
        <taxon>Pentapetalae</taxon>
        <taxon>rosids</taxon>
        <taxon>fabids</taxon>
        <taxon>Fabales</taxon>
        <taxon>Fabaceae</taxon>
        <taxon>Papilionoideae</taxon>
        <taxon>50 kb inversion clade</taxon>
        <taxon>NPAAA clade</taxon>
        <taxon>Hologalegina</taxon>
        <taxon>IRL clade</taxon>
        <taxon>Trifolieae</taxon>
        <taxon>Trifolium</taxon>
    </lineage>
</organism>
<evidence type="ECO:0000313" key="3">
    <source>
        <dbReference type="Proteomes" id="UP000236291"/>
    </source>
</evidence>